<evidence type="ECO:0000313" key="3">
    <source>
        <dbReference type="Proteomes" id="UP001241537"/>
    </source>
</evidence>
<dbReference type="AlphaFoldDB" id="A0AAE3V886"/>
<feature type="transmembrane region" description="Helical" evidence="1">
    <location>
        <begin position="244"/>
        <end position="261"/>
    </location>
</feature>
<proteinExistence type="predicted"/>
<evidence type="ECO:0000256" key="1">
    <source>
        <dbReference type="SAM" id="Phobius"/>
    </source>
</evidence>
<feature type="transmembrane region" description="Helical" evidence="1">
    <location>
        <begin position="145"/>
        <end position="164"/>
    </location>
</feature>
<feature type="transmembrane region" description="Helical" evidence="1">
    <location>
        <begin position="411"/>
        <end position="433"/>
    </location>
</feature>
<evidence type="ECO:0000313" key="2">
    <source>
        <dbReference type="EMBL" id="MDQ0151417.1"/>
    </source>
</evidence>
<reference evidence="2" key="1">
    <citation type="submission" date="2023-07" db="EMBL/GenBank/DDBJ databases">
        <title>Genomic Encyclopedia of Type Strains, Phase IV (KMG-IV): sequencing the most valuable type-strain genomes for metagenomic binning, comparative biology and taxonomic classification.</title>
        <authorList>
            <person name="Goeker M."/>
        </authorList>
    </citation>
    <scope>NUCLEOTIDE SEQUENCE</scope>
    <source>
        <strain evidence="2">DSM 19659</strain>
    </source>
</reference>
<keyword evidence="1" id="KW-1133">Transmembrane helix</keyword>
<feature type="transmembrane region" description="Helical" evidence="1">
    <location>
        <begin position="48"/>
        <end position="70"/>
    </location>
</feature>
<dbReference type="Proteomes" id="UP001241537">
    <property type="component" value="Unassembled WGS sequence"/>
</dbReference>
<dbReference type="RefSeq" id="WP_307251871.1">
    <property type="nucleotide sequence ID" value="NZ_JAUSTO010000001.1"/>
</dbReference>
<gene>
    <name evidence="2" type="ORF">J2S20_000091</name>
</gene>
<dbReference type="EMBL" id="JAUSTO010000001">
    <property type="protein sequence ID" value="MDQ0151417.1"/>
    <property type="molecule type" value="Genomic_DNA"/>
</dbReference>
<feature type="transmembrane region" description="Helical" evidence="1">
    <location>
        <begin position="382"/>
        <end position="404"/>
    </location>
</feature>
<feature type="transmembrane region" description="Helical" evidence="1">
    <location>
        <begin position="198"/>
        <end position="216"/>
    </location>
</feature>
<keyword evidence="1" id="KW-0472">Membrane</keyword>
<keyword evidence="1" id="KW-0812">Transmembrane</keyword>
<protein>
    <submittedName>
        <fullName evidence="2">Uncharacterized protein</fullName>
    </submittedName>
</protein>
<feature type="transmembrane region" description="Helical" evidence="1">
    <location>
        <begin position="323"/>
        <end position="342"/>
    </location>
</feature>
<name>A0AAE3V886_9FIRM</name>
<organism evidence="2 3">
    <name type="scientific">Moryella indoligenes</name>
    <dbReference type="NCBI Taxonomy" id="371674"/>
    <lineage>
        <taxon>Bacteria</taxon>
        <taxon>Bacillati</taxon>
        <taxon>Bacillota</taxon>
        <taxon>Clostridia</taxon>
        <taxon>Lachnospirales</taxon>
        <taxon>Lachnospiraceae</taxon>
        <taxon>Moryella</taxon>
    </lineage>
</organism>
<feature type="transmembrane region" description="Helical" evidence="1">
    <location>
        <begin position="170"/>
        <end position="191"/>
    </location>
</feature>
<sequence>MKQLLFRIGGGSAGILLLWRILYAAGGILRVPEAIGNRSYRSPGELTAMVLIFCVFLLLCTAVFAIALALSVLAGESRRLRALYIAVLALLLYIYACLYGYPLLDNHFTTAWLMTGKYTATLIRSLLTLFAGVFGRGFHWNDTVAWYAVCACLLVYPFVLLESFLGTRNFWPVLVAALLPSFGWLVAHWCVLKGGEQLSIGAVTAVAIGFFLYYFTDAAQLGSERKERRRRALLKLSLNEKRRNLLILLCVLLWGLTIYLGRIRSFGAVMRLIFSSSVYSYQNNLYALADLRIAQALALSYFLSLIVRWVLSLVELENHSRYAGWMNAAYMLLLQIWVLPLLSKFMRRAADSAQGAVAGDTVADALRTPAKEFLLVMEAGELLPLFLAVTMGSAFVLLLFFLTVRLPFVRLGLWFLVWFSACTYVYCLIGLFYHSPLGNTSLLIVCYGLNRVLDRLLSAGHRLREAISKQ</sequence>
<keyword evidence="3" id="KW-1185">Reference proteome</keyword>
<comment type="caution">
    <text evidence="2">The sequence shown here is derived from an EMBL/GenBank/DDBJ whole genome shotgun (WGS) entry which is preliminary data.</text>
</comment>
<accession>A0AAE3V886</accession>
<feature type="transmembrane region" description="Helical" evidence="1">
    <location>
        <begin position="293"/>
        <end position="311"/>
    </location>
</feature>
<feature type="transmembrane region" description="Helical" evidence="1">
    <location>
        <begin position="82"/>
        <end position="101"/>
    </location>
</feature>